<dbReference type="GO" id="GO:0004519">
    <property type="term" value="F:endonuclease activity"/>
    <property type="evidence" value="ECO:0007669"/>
    <property type="project" value="UniProtKB-KW"/>
</dbReference>
<name>A0A410Q8P3_9FIRM</name>
<protein>
    <submittedName>
        <fullName evidence="1">Restriction endonuclease subunit R</fullName>
    </submittedName>
</protein>
<evidence type="ECO:0000313" key="1">
    <source>
        <dbReference type="EMBL" id="QAT60316.1"/>
    </source>
</evidence>
<accession>A0A410Q8P3</accession>
<proteinExistence type="predicted"/>
<dbReference type="Proteomes" id="UP000287969">
    <property type="component" value="Chromosome"/>
</dbReference>
<organism evidence="1 2">
    <name type="scientific">Acidilutibacter cellobiosedens</name>
    <dbReference type="NCBI Taxonomy" id="2507161"/>
    <lineage>
        <taxon>Bacteria</taxon>
        <taxon>Bacillati</taxon>
        <taxon>Bacillota</taxon>
        <taxon>Tissierellia</taxon>
        <taxon>Tissierellales</taxon>
        <taxon>Acidilutibacteraceae</taxon>
        <taxon>Acidilutibacter</taxon>
    </lineage>
</organism>
<dbReference type="KEGG" id="spoa:EQM13_01370"/>
<sequence length="899" mass="104896">MHVNILQFLHYLKQYEKMREINRIILLTPNEGLSAQHKEELDLSNLKGSLFDKKAGGLFTSYDKQIDIIDIHKLRDESGDKTVAVESFESNNLVLVDEGHRGSSGVEWKDKRDRICENGFSFEYSATFGQAIKSAKKKELEQEYAKSILFDYSYRYFYGDGYGKDYSILNLADDTDEDRRKLYLTACLMSYYQQLKIYEENKRELIPFLLEKPLLVFVGGTVNAVYRRNKKDVSDVVDVLLLFSDFIQDIDQSIGNIERLLSGSPGLLDQKGREIFKDSFSYIISKNMTHEAVYMDMLKTVFNADVPGAQLHIDNLKGIEGEIGLRVGEEEYFGVINVGDDTKLIKLCDNNGLLTETREFSNSLFRHLNEESSSVNVLIGSKKFTEGWNSWRVSTMGLLNIGRSEGSEVIQLFGRGVRLKGYQFSLKRSSRLEDINEKQIPKIIKPVETLNIFGVRADYMQQFKEYLEEEGLPNNEGKKEITLPVIRNIKGEITNKLKTLKVKSNLDFKKNGPKPILGFPEGLMEKRPIVVDWYPKLQLIKSGNREKAKEQGYKNTGKLSEKHIAFIDFDEIYFEIQRYKNEKSWYNFNISKDMLKELLASPTWYKLELPEEELEFTNFKNYRRWQEIATVLLKKYCEAYYHYKKSAWELPRLEYKGLQEDDPNFIKEYKVTVYDDDETESLKYKINQLSKEIEKGSLKDIDMSRFKHGGFEPFDFRRHFYTPLIFIAKGETQVEVSPVNLNEGEKNFVTDLKNYYDSNSSFFEDKDLYLLRNKSKAGIGFFEAGNFYPDFIMWILYKDKQYITFVDPKGIRYLEGGEENPKIKFYKKIKDIEKRIGNSRIILNSFILSFTTFTDIRNTWRGSITKEFLEEKNVLFQQDDRDKYIGKMIDTILASSINP</sequence>
<keyword evidence="1" id="KW-0255">Endonuclease</keyword>
<keyword evidence="1" id="KW-0378">Hydrolase</keyword>
<reference evidence="2" key="1">
    <citation type="submission" date="2019-01" db="EMBL/GenBank/DDBJ databases">
        <title>Draft genomes of a novel of Sporanaerobacter strains.</title>
        <authorList>
            <person name="Ma S."/>
        </authorList>
    </citation>
    <scope>NUCLEOTIDE SEQUENCE [LARGE SCALE GENOMIC DNA]</scope>
    <source>
        <strain evidence="2">NJN-17</strain>
    </source>
</reference>
<gene>
    <name evidence="1" type="ORF">EQM13_01370</name>
</gene>
<keyword evidence="2" id="KW-1185">Reference proteome</keyword>
<evidence type="ECO:0000313" key="2">
    <source>
        <dbReference type="Proteomes" id="UP000287969"/>
    </source>
</evidence>
<keyword evidence="1" id="KW-0540">Nuclease</keyword>
<dbReference type="OrthoDB" id="9804145at2"/>
<dbReference type="EMBL" id="CP035282">
    <property type="protein sequence ID" value="QAT60316.1"/>
    <property type="molecule type" value="Genomic_DNA"/>
</dbReference>
<dbReference type="AlphaFoldDB" id="A0A410Q8P3"/>